<dbReference type="InterPro" id="IPR050297">
    <property type="entry name" value="LipidA_mod_glycosyltrf_83"/>
</dbReference>
<evidence type="ECO:0000256" key="5">
    <source>
        <dbReference type="ARBA" id="ARBA00022692"/>
    </source>
</evidence>
<dbReference type="RefSeq" id="WP_215533528.1">
    <property type="nucleotide sequence ID" value="NZ_AP023321.1"/>
</dbReference>
<dbReference type="PANTHER" id="PTHR33908:SF11">
    <property type="entry name" value="MEMBRANE PROTEIN"/>
    <property type="match status" value="1"/>
</dbReference>
<keyword evidence="10" id="KW-1185">Reference proteome</keyword>
<feature type="transmembrane region" description="Helical" evidence="8">
    <location>
        <begin position="127"/>
        <end position="146"/>
    </location>
</feature>
<evidence type="ECO:0000313" key="9">
    <source>
        <dbReference type="EMBL" id="BCI59985.1"/>
    </source>
</evidence>
<feature type="transmembrane region" description="Helical" evidence="8">
    <location>
        <begin position="152"/>
        <end position="172"/>
    </location>
</feature>
<dbReference type="Proteomes" id="UP000593890">
    <property type="component" value="Chromosome"/>
</dbReference>
<name>A0A7I8D1V8_9FIRM</name>
<feature type="transmembrane region" description="Helical" evidence="8">
    <location>
        <begin position="307"/>
        <end position="325"/>
    </location>
</feature>
<dbReference type="GO" id="GO:0005886">
    <property type="term" value="C:plasma membrane"/>
    <property type="evidence" value="ECO:0007669"/>
    <property type="project" value="UniProtKB-SubCell"/>
</dbReference>
<accession>A0A7I8D1V8</accession>
<evidence type="ECO:0000256" key="7">
    <source>
        <dbReference type="ARBA" id="ARBA00023136"/>
    </source>
</evidence>
<evidence type="ECO:0008006" key="11">
    <source>
        <dbReference type="Google" id="ProtNLM"/>
    </source>
</evidence>
<feature type="transmembrane region" description="Helical" evidence="8">
    <location>
        <begin position="250"/>
        <end position="272"/>
    </location>
</feature>
<gene>
    <name evidence="9" type="ORF">C12CBH8_06240</name>
</gene>
<keyword evidence="3" id="KW-0328">Glycosyltransferase</keyword>
<reference evidence="10" key="1">
    <citation type="submission" date="2020-07" db="EMBL/GenBank/DDBJ databases">
        <title>Complete genome sequencing of Clostridia bacterium strain 12CBH8.</title>
        <authorList>
            <person name="Sakamoto M."/>
            <person name="Murakami T."/>
            <person name="Mori H."/>
        </authorList>
    </citation>
    <scope>NUCLEOTIDE SEQUENCE [LARGE SCALE GENOMIC DNA]</scope>
    <source>
        <strain evidence="10">12CBH8</strain>
    </source>
</reference>
<dbReference type="AlphaFoldDB" id="A0A7I8D1V8"/>
<organism evidence="9 10">
    <name type="scientific">Solibaculum mannosilyticum</name>
    <dbReference type="NCBI Taxonomy" id="2780922"/>
    <lineage>
        <taxon>Bacteria</taxon>
        <taxon>Bacillati</taxon>
        <taxon>Bacillota</taxon>
        <taxon>Clostridia</taxon>
        <taxon>Eubacteriales</taxon>
        <taxon>Oscillospiraceae</taxon>
        <taxon>Solibaculum</taxon>
    </lineage>
</organism>
<feature type="transmembrane region" description="Helical" evidence="8">
    <location>
        <begin position="220"/>
        <end position="238"/>
    </location>
</feature>
<evidence type="ECO:0000256" key="6">
    <source>
        <dbReference type="ARBA" id="ARBA00022989"/>
    </source>
</evidence>
<feature type="transmembrane region" description="Helical" evidence="8">
    <location>
        <begin position="103"/>
        <end position="120"/>
    </location>
</feature>
<feature type="transmembrane region" description="Helical" evidence="8">
    <location>
        <begin position="12"/>
        <end position="29"/>
    </location>
</feature>
<feature type="transmembrane region" description="Helical" evidence="8">
    <location>
        <begin position="179"/>
        <end position="200"/>
    </location>
</feature>
<evidence type="ECO:0000256" key="8">
    <source>
        <dbReference type="SAM" id="Phobius"/>
    </source>
</evidence>
<evidence type="ECO:0000256" key="4">
    <source>
        <dbReference type="ARBA" id="ARBA00022679"/>
    </source>
</evidence>
<evidence type="ECO:0000256" key="1">
    <source>
        <dbReference type="ARBA" id="ARBA00004651"/>
    </source>
</evidence>
<dbReference type="GO" id="GO:0016763">
    <property type="term" value="F:pentosyltransferase activity"/>
    <property type="evidence" value="ECO:0007669"/>
    <property type="project" value="TreeGrafter"/>
</dbReference>
<dbReference type="GO" id="GO:0009103">
    <property type="term" value="P:lipopolysaccharide biosynthetic process"/>
    <property type="evidence" value="ECO:0007669"/>
    <property type="project" value="UniProtKB-ARBA"/>
</dbReference>
<protein>
    <recommendedName>
        <fullName evidence="11">Glycosyltransferase RgtA/B/C/D-like domain-containing protein</fullName>
    </recommendedName>
</protein>
<evidence type="ECO:0000256" key="2">
    <source>
        <dbReference type="ARBA" id="ARBA00022475"/>
    </source>
</evidence>
<proteinExistence type="predicted"/>
<sequence length="525" mass="60561">MKINKYINGKGIIVLLILVICSVIFYYQTQKIGFHEDEVYSILLAVNPDNGLMMPYDSDILTEHNNPVWKTREYVTDFMTLAKDNYFNLGAIYHNQSLDNHPPFFYLLVHGSAMLLGGGFTKYCVFLVNLLAFLGSCFVITRILKLLGKSNLTAAVLILYGLSMGTISMVLYQRMYMTLTLFILLYFYHSIGLYQSGFVLNKKRTVCLGIVTVLSFLTQYFFAIFAAVLFLILLVKMIQEKKWISVRKYIISHVLYGAAGILLFPPCIDHLLNSDRGLSNLANSNYWSNFLAYLKHLAYSFTVSESLFYLAAILFLALIVTALWRTSSEKRFVLLLMMLPGIVFFLVTVKLTSFQELRYIMPVLPFIVMTLFYGADELLHLKYQSVIMTAVSILLVINGMVWSKPKFLYEDYRACLEIAQQNKEKSFVFINDNYFTHMRSIPEMMIYQKTLILNAAWNELDHLIYNQELNQEDSYILCIKAYMDNDKILQEIKHRTSFHTIKTLFTSNSGASDELVENNLYLVSK</sequence>
<keyword evidence="4" id="KW-0808">Transferase</keyword>
<keyword evidence="7 8" id="KW-0472">Membrane</keyword>
<evidence type="ECO:0000313" key="10">
    <source>
        <dbReference type="Proteomes" id="UP000593890"/>
    </source>
</evidence>
<feature type="transmembrane region" description="Helical" evidence="8">
    <location>
        <begin position="332"/>
        <end position="351"/>
    </location>
</feature>
<dbReference type="PANTHER" id="PTHR33908">
    <property type="entry name" value="MANNOSYLTRANSFERASE YKCB-RELATED"/>
    <property type="match status" value="1"/>
</dbReference>
<keyword evidence="2" id="KW-1003">Cell membrane</keyword>
<feature type="transmembrane region" description="Helical" evidence="8">
    <location>
        <begin position="357"/>
        <end position="374"/>
    </location>
</feature>
<comment type="subcellular location">
    <subcellularLocation>
        <location evidence="1">Cell membrane</location>
        <topology evidence="1">Multi-pass membrane protein</topology>
    </subcellularLocation>
</comment>
<dbReference type="EMBL" id="AP023321">
    <property type="protein sequence ID" value="BCI59985.1"/>
    <property type="molecule type" value="Genomic_DNA"/>
</dbReference>
<feature type="transmembrane region" description="Helical" evidence="8">
    <location>
        <begin position="386"/>
        <end position="403"/>
    </location>
</feature>
<keyword evidence="6 8" id="KW-1133">Transmembrane helix</keyword>
<keyword evidence="5 8" id="KW-0812">Transmembrane</keyword>
<dbReference type="KEGG" id="sman:C12CBH8_06240"/>
<evidence type="ECO:0000256" key="3">
    <source>
        <dbReference type="ARBA" id="ARBA00022676"/>
    </source>
</evidence>